<gene>
    <name evidence="2" type="ORF">SAMN02745202_01042</name>
</gene>
<dbReference type="EMBL" id="FUXK01000010">
    <property type="protein sequence ID" value="SJZ77797.1"/>
    <property type="molecule type" value="Genomic_DNA"/>
</dbReference>
<evidence type="ECO:0000256" key="1">
    <source>
        <dbReference type="SAM" id="SignalP"/>
    </source>
</evidence>
<dbReference type="AlphaFoldDB" id="A0A1T4NFM2"/>
<accession>A0A1T4NFM2</accession>
<feature type="signal peptide" evidence="1">
    <location>
        <begin position="1"/>
        <end position="20"/>
    </location>
</feature>
<dbReference type="PROSITE" id="PS51257">
    <property type="entry name" value="PROKAR_LIPOPROTEIN"/>
    <property type="match status" value="1"/>
</dbReference>
<sequence length="418" mass="47435">MKRFLYFLFVLSALFTAACSDEQAEVPNMRFERRIYPLTSSPVEVKLFVAQKSAEAKVLPVVFEGTAVRGQDYKVSADKFVVGGNSEVLTITITPLRSVTTAKTVVIRLADDASVTTILDMSPRPKLLYSFLTASEQVGASAEVALDLFSTETGKYYNVEEKTPVELEVDPSSTAVEGRDFELVNSTDTIRVGSHTAKFSIKILQRDAHRNLIVLRPKLSEADHFYQGRYPVHQLNIITSYAYEVEGEWVMNKFEYGKKAFIETWGSSMQDSEYENIPDGSPNDSYTFTRIAPGKYQLTTSLESYCKHYFQPTAVGRFDGEYTLRVGMGRKTKVQIMKVDNVNRYFSATQQSTDREGWVGLRNYVDPDTKELLLDVYLFDYEPKDFLPSFTDYGMFNSKKPVLTVSGTYLRFTLKKKH</sequence>
<name>A0A1T4NFM2_9BACT</name>
<protein>
    <recommendedName>
        <fullName evidence="4">Calx-beta domain-containing protein</fullName>
    </recommendedName>
</protein>
<evidence type="ECO:0008006" key="4">
    <source>
        <dbReference type="Google" id="ProtNLM"/>
    </source>
</evidence>
<feature type="chain" id="PRO_5010520785" description="Calx-beta domain-containing protein" evidence="1">
    <location>
        <begin position="21"/>
        <end position="418"/>
    </location>
</feature>
<dbReference type="Proteomes" id="UP000190065">
    <property type="component" value="Unassembled WGS sequence"/>
</dbReference>
<dbReference type="RefSeq" id="WP_025070326.1">
    <property type="nucleotide sequence ID" value="NZ_FUXK01000010.1"/>
</dbReference>
<evidence type="ECO:0000313" key="3">
    <source>
        <dbReference type="Proteomes" id="UP000190065"/>
    </source>
</evidence>
<organism evidence="2 3">
    <name type="scientific">Segatella oulorum</name>
    <dbReference type="NCBI Taxonomy" id="28136"/>
    <lineage>
        <taxon>Bacteria</taxon>
        <taxon>Pseudomonadati</taxon>
        <taxon>Bacteroidota</taxon>
        <taxon>Bacteroidia</taxon>
        <taxon>Bacteroidales</taxon>
        <taxon>Prevotellaceae</taxon>
        <taxon>Segatella</taxon>
    </lineage>
</organism>
<proteinExistence type="predicted"/>
<reference evidence="2 3" key="1">
    <citation type="submission" date="2017-02" db="EMBL/GenBank/DDBJ databases">
        <authorList>
            <person name="Peterson S.W."/>
        </authorList>
    </citation>
    <scope>NUCLEOTIDE SEQUENCE [LARGE SCALE GENOMIC DNA]</scope>
    <source>
        <strain evidence="2 3">ATCC 43324</strain>
    </source>
</reference>
<dbReference type="STRING" id="28136.SAMN02745202_01042"/>
<evidence type="ECO:0000313" key="2">
    <source>
        <dbReference type="EMBL" id="SJZ77797.1"/>
    </source>
</evidence>
<keyword evidence="1" id="KW-0732">Signal</keyword>